<dbReference type="EMBL" id="CP000822">
    <property type="protein sequence ID" value="ABV13696.1"/>
    <property type="molecule type" value="Genomic_DNA"/>
</dbReference>
<dbReference type="KEGG" id="cko:CKO_02587"/>
<gene>
    <name evidence="2" type="ordered locus">CKO_02587</name>
</gene>
<proteinExistence type="predicted"/>
<dbReference type="Proteomes" id="UP000008148">
    <property type="component" value="Chromosome"/>
</dbReference>
<sequence length="66" mass="7740">MEGRNQLLRQHHARRGHRQQQAGEKSHQQDAGSGHQRFKRVFHGIVKLELKSHCPGYRRVTQIVAY</sequence>
<evidence type="ECO:0000313" key="2">
    <source>
        <dbReference type="EMBL" id="ABV13696.1"/>
    </source>
</evidence>
<feature type="compositionally biased region" description="Basic residues" evidence="1">
    <location>
        <begin position="9"/>
        <end position="18"/>
    </location>
</feature>
<protein>
    <submittedName>
        <fullName evidence="2">Uncharacterized protein</fullName>
    </submittedName>
</protein>
<name>A8AJN2_CITK8</name>
<dbReference type="AlphaFoldDB" id="A8AJN2"/>
<keyword evidence="3" id="KW-1185">Reference proteome</keyword>
<reference evidence="2 3" key="1">
    <citation type="submission" date="2007-08" db="EMBL/GenBank/DDBJ databases">
        <authorList>
            <consortium name="The Citrobacter koseri Genome Sequencing Project"/>
            <person name="McClelland M."/>
            <person name="Sanderson E.K."/>
            <person name="Porwollik S."/>
            <person name="Spieth J."/>
            <person name="Clifton W.S."/>
            <person name="Latreille P."/>
            <person name="Courtney L."/>
            <person name="Wang C."/>
            <person name="Pepin K."/>
            <person name="Bhonagiri V."/>
            <person name="Nash W."/>
            <person name="Johnson M."/>
            <person name="Thiruvilangam P."/>
            <person name="Wilson R."/>
        </authorList>
    </citation>
    <scope>NUCLEOTIDE SEQUENCE [LARGE SCALE GENOMIC DNA]</scope>
    <source>
        <strain evidence="3">ATCC BAA-895 / CDC 4225-83 / SGSC4696</strain>
    </source>
</reference>
<feature type="region of interest" description="Disordered" evidence="1">
    <location>
        <begin position="1"/>
        <end position="38"/>
    </location>
</feature>
<organism evidence="2 3">
    <name type="scientific">Citrobacter koseri (strain ATCC BAA-895 / CDC 4225-83 / SGSC4696)</name>
    <dbReference type="NCBI Taxonomy" id="290338"/>
    <lineage>
        <taxon>Bacteria</taxon>
        <taxon>Pseudomonadati</taxon>
        <taxon>Pseudomonadota</taxon>
        <taxon>Gammaproteobacteria</taxon>
        <taxon>Enterobacterales</taxon>
        <taxon>Enterobacteriaceae</taxon>
        <taxon>Citrobacter</taxon>
    </lineage>
</organism>
<evidence type="ECO:0000256" key="1">
    <source>
        <dbReference type="SAM" id="MobiDB-lite"/>
    </source>
</evidence>
<dbReference type="HOGENOM" id="CLU_2823323_0_0_6"/>
<evidence type="ECO:0000313" key="3">
    <source>
        <dbReference type="Proteomes" id="UP000008148"/>
    </source>
</evidence>
<accession>A8AJN2</accession>